<dbReference type="Pfam" id="PF01551">
    <property type="entry name" value="Peptidase_M23"/>
    <property type="match status" value="1"/>
</dbReference>
<dbReference type="PANTHER" id="PTHR21666:SF289">
    <property type="entry name" value="L-ALA--D-GLU ENDOPEPTIDASE"/>
    <property type="match status" value="1"/>
</dbReference>
<name>A0A3N4Z673_9MICO</name>
<dbReference type="GO" id="GO:0004222">
    <property type="term" value="F:metalloendopeptidase activity"/>
    <property type="evidence" value="ECO:0007669"/>
    <property type="project" value="TreeGrafter"/>
</dbReference>
<dbReference type="CDD" id="cd12797">
    <property type="entry name" value="M23_peptidase"/>
    <property type="match status" value="1"/>
</dbReference>
<evidence type="ECO:0000313" key="4">
    <source>
        <dbReference type="EMBL" id="RPF27837.1"/>
    </source>
</evidence>
<evidence type="ECO:0000259" key="3">
    <source>
        <dbReference type="Pfam" id="PF01551"/>
    </source>
</evidence>
<sequence>MSLSGTHAAVVALLVGVSGAALSLVAVTGGPVVPAAPALAAPVDAAPVVTAPVVTARVDPAPPDSSLDPAGARSGATPAVPTSSAQGRSVGEVVYDWPTGGPADLVRDFTAPAQPWGSGHRGVDLAHSSGSAVRTAADGVVVFAGQVVDRPVVSVQHADGVRTTYEPVSPVVATGDRVRRGEVLGLLESGHCPVWELTTCLHWGARTGPQSYVDPMDLLGLEVVVRLLPADLAGLP</sequence>
<dbReference type="RefSeq" id="WP_211338806.1">
    <property type="nucleotide sequence ID" value="NZ_RKRA01000001.1"/>
</dbReference>
<dbReference type="SUPFAM" id="SSF51261">
    <property type="entry name" value="Duplicated hybrid motif"/>
    <property type="match status" value="1"/>
</dbReference>
<dbReference type="InterPro" id="IPR016047">
    <property type="entry name" value="M23ase_b-sheet_dom"/>
</dbReference>
<feature type="compositionally biased region" description="Low complexity" evidence="2">
    <location>
        <begin position="59"/>
        <end position="70"/>
    </location>
</feature>
<dbReference type="Proteomes" id="UP000280726">
    <property type="component" value="Unassembled WGS sequence"/>
</dbReference>
<keyword evidence="5" id="KW-1185">Reference proteome</keyword>
<accession>A0A3N4Z673</accession>
<evidence type="ECO:0000313" key="5">
    <source>
        <dbReference type="Proteomes" id="UP000280726"/>
    </source>
</evidence>
<evidence type="ECO:0000256" key="2">
    <source>
        <dbReference type="SAM" id="MobiDB-lite"/>
    </source>
</evidence>
<reference evidence="4 5" key="1">
    <citation type="submission" date="2018-11" db="EMBL/GenBank/DDBJ databases">
        <title>Sequencing the genomes of 1000 actinobacteria strains.</title>
        <authorList>
            <person name="Klenk H.-P."/>
        </authorList>
    </citation>
    <scope>NUCLEOTIDE SEQUENCE [LARGE SCALE GENOMIC DNA]</scope>
    <source>
        <strain evidence="4 5">DSM 14418</strain>
    </source>
</reference>
<dbReference type="PANTHER" id="PTHR21666">
    <property type="entry name" value="PEPTIDASE-RELATED"/>
    <property type="match status" value="1"/>
</dbReference>
<evidence type="ECO:0000256" key="1">
    <source>
        <dbReference type="ARBA" id="ARBA00022729"/>
    </source>
</evidence>
<proteinExistence type="predicted"/>
<keyword evidence="1" id="KW-0732">Signal</keyword>
<dbReference type="Gene3D" id="2.70.70.10">
    <property type="entry name" value="Glucose Permease (Domain IIA)"/>
    <property type="match status" value="1"/>
</dbReference>
<feature type="region of interest" description="Disordered" evidence="2">
    <location>
        <begin position="59"/>
        <end position="88"/>
    </location>
</feature>
<gene>
    <name evidence="4" type="ORF">EDD32_2339</name>
</gene>
<feature type="domain" description="M23ase beta-sheet core" evidence="3">
    <location>
        <begin position="119"/>
        <end position="214"/>
    </location>
</feature>
<dbReference type="InterPro" id="IPR050570">
    <property type="entry name" value="Cell_wall_metabolism_enzyme"/>
</dbReference>
<protein>
    <submittedName>
        <fullName evidence="4">Peptidase M23-like protein</fullName>
    </submittedName>
</protein>
<dbReference type="AlphaFoldDB" id="A0A3N4Z673"/>
<comment type="caution">
    <text evidence="4">The sequence shown here is derived from an EMBL/GenBank/DDBJ whole genome shotgun (WGS) entry which is preliminary data.</text>
</comment>
<dbReference type="EMBL" id="RKRA01000001">
    <property type="protein sequence ID" value="RPF27837.1"/>
    <property type="molecule type" value="Genomic_DNA"/>
</dbReference>
<dbReference type="InterPro" id="IPR011055">
    <property type="entry name" value="Dup_hybrid_motif"/>
</dbReference>
<organism evidence="4 5">
    <name type="scientific">Georgenia muralis</name>
    <dbReference type="NCBI Taxonomy" id="154117"/>
    <lineage>
        <taxon>Bacteria</taxon>
        <taxon>Bacillati</taxon>
        <taxon>Actinomycetota</taxon>
        <taxon>Actinomycetes</taxon>
        <taxon>Micrococcales</taxon>
        <taxon>Bogoriellaceae</taxon>
        <taxon>Georgenia</taxon>
    </lineage>
</organism>